<dbReference type="AlphaFoldDB" id="A0A1F8AVR5"/>
<dbReference type="EMBL" id="MGGX01000017">
    <property type="protein sequence ID" value="OGM55843.1"/>
    <property type="molecule type" value="Genomic_DNA"/>
</dbReference>
<evidence type="ECO:0000313" key="1">
    <source>
        <dbReference type="EMBL" id="OGM55843.1"/>
    </source>
</evidence>
<dbReference type="PANTHER" id="PTHR42967">
    <property type="entry name" value="METAL DEPENDENT HYDROLASE"/>
    <property type="match status" value="1"/>
</dbReference>
<dbReference type="InterPro" id="IPR036866">
    <property type="entry name" value="RibonucZ/Hydroxyglut_hydro"/>
</dbReference>
<dbReference type="SUPFAM" id="SSF56281">
    <property type="entry name" value="Metallo-hydrolase/oxidoreductase"/>
    <property type="match status" value="1"/>
</dbReference>
<dbReference type="PANTHER" id="PTHR42967:SF1">
    <property type="entry name" value="MBL FOLD METALLO-HYDROLASE"/>
    <property type="match status" value="1"/>
</dbReference>
<accession>A0A1F8AVR5</accession>
<proteinExistence type="predicted"/>
<comment type="caution">
    <text evidence="1">The sequence shown here is derived from an EMBL/GenBank/DDBJ whole genome shotgun (WGS) entry which is preliminary data.</text>
</comment>
<evidence type="ECO:0000313" key="2">
    <source>
        <dbReference type="Proteomes" id="UP000177794"/>
    </source>
</evidence>
<sequence length="216" mass="23612">MDITYLGHSSFRLKSKDATVVTDPFDPKMVGLKYPGIEADVVTISHHHEDHDREGLVKGVKKVVDGPGEYEIMGVSIIGLSTFHDDKKGAERGPNTIYVFEADSLRMAHLGDLGHPLNEMLVEAMGNIDILILPVGGVFTIGPEGAAEIVREIEPKIVIPMHYQQPGLNPEAFSKLLGVDSFLKEVGLPVENLAKLSIKKEELAEVSKVVVLEVRI</sequence>
<gene>
    <name evidence="1" type="ORF">A3E15_00225</name>
</gene>
<name>A0A1F8AVR5_9BACT</name>
<dbReference type="Gene3D" id="3.60.15.10">
    <property type="entry name" value="Ribonuclease Z/Hydroxyacylglutathione hydrolase-like"/>
    <property type="match status" value="1"/>
</dbReference>
<dbReference type="Pfam" id="PF13483">
    <property type="entry name" value="Lactamase_B_3"/>
    <property type="match status" value="1"/>
</dbReference>
<evidence type="ECO:0008006" key="3">
    <source>
        <dbReference type="Google" id="ProtNLM"/>
    </source>
</evidence>
<protein>
    <recommendedName>
        <fullName evidence="3">Lactamase</fullName>
    </recommendedName>
</protein>
<reference evidence="1 2" key="1">
    <citation type="journal article" date="2016" name="Nat. Commun.">
        <title>Thousands of microbial genomes shed light on interconnected biogeochemical processes in an aquifer system.</title>
        <authorList>
            <person name="Anantharaman K."/>
            <person name="Brown C.T."/>
            <person name="Hug L.A."/>
            <person name="Sharon I."/>
            <person name="Castelle C.J."/>
            <person name="Probst A.J."/>
            <person name="Thomas B.C."/>
            <person name="Singh A."/>
            <person name="Wilkins M.J."/>
            <person name="Karaoz U."/>
            <person name="Brodie E.L."/>
            <person name="Williams K.H."/>
            <person name="Hubbard S.S."/>
            <person name="Banfield J.F."/>
        </authorList>
    </citation>
    <scope>NUCLEOTIDE SEQUENCE [LARGE SCALE GENOMIC DNA]</scope>
</reference>
<dbReference type="Proteomes" id="UP000177794">
    <property type="component" value="Unassembled WGS sequence"/>
</dbReference>
<organism evidence="1 2">
    <name type="scientific">Candidatus Woesebacteria bacterium RIFCSPHIGHO2_12_FULL_42_9</name>
    <dbReference type="NCBI Taxonomy" id="1802511"/>
    <lineage>
        <taxon>Bacteria</taxon>
        <taxon>Candidatus Woeseibacteriota</taxon>
    </lineage>
</organism>